<dbReference type="PANTHER" id="PTHR36216:SF1">
    <property type="entry name" value="HTH ARSR-TYPE DOMAIN-CONTAINING PROTEIN"/>
    <property type="match status" value="1"/>
</dbReference>
<dbReference type="InterPro" id="IPR056504">
    <property type="entry name" value="HTH_HVO_0163_N"/>
</dbReference>
<name>A0ABD6D915_9EURY</name>
<evidence type="ECO:0000313" key="3">
    <source>
        <dbReference type="Proteomes" id="UP001597052"/>
    </source>
</evidence>
<evidence type="ECO:0000313" key="2">
    <source>
        <dbReference type="EMBL" id="MFD1642108.1"/>
    </source>
</evidence>
<feature type="domain" description="HVO-0163 N-terminal HTH" evidence="1">
    <location>
        <begin position="42"/>
        <end position="111"/>
    </location>
</feature>
<comment type="caution">
    <text evidence="2">The sequence shown here is derived from an EMBL/GenBank/DDBJ whole genome shotgun (WGS) entry which is preliminary data.</text>
</comment>
<dbReference type="RefSeq" id="WP_256395517.1">
    <property type="nucleotide sequence ID" value="NZ_JANHDJ010000002.1"/>
</dbReference>
<keyword evidence="3" id="KW-1185">Reference proteome</keyword>
<sequence length="206" mass="22506">MGEPVDERKRTTLRRFAALGASTSFVGIASGAEGETSDSRSDVPDAIRGYLSTTPGAHFSKLRDDLKLGTGETQHHLRSLTDAGAVESRRDGEYRRFFPAGQFSAFERTALGYLRRETPRRMVIELLESPAETGSALADRLSVSRATVSNYAGELEDVGLLDRSENYVVEQPETVLTLLVRYADSFGPDAVDFAAGADELIRVDRS</sequence>
<dbReference type="Gene3D" id="1.10.10.10">
    <property type="entry name" value="Winged helix-like DNA-binding domain superfamily/Winged helix DNA-binding domain"/>
    <property type="match status" value="2"/>
</dbReference>
<dbReference type="Pfam" id="PF24266">
    <property type="entry name" value="HTH_HVO_0163_N"/>
    <property type="match status" value="1"/>
</dbReference>
<proteinExistence type="predicted"/>
<dbReference type="InterPro" id="IPR036390">
    <property type="entry name" value="WH_DNA-bd_sf"/>
</dbReference>
<dbReference type="EMBL" id="JBHUDM010000002">
    <property type="protein sequence ID" value="MFD1642108.1"/>
    <property type="molecule type" value="Genomic_DNA"/>
</dbReference>
<dbReference type="Proteomes" id="UP001597052">
    <property type="component" value="Unassembled WGS sequence"/>
</dbReference>
<reference evidence="2 3" key="1">
    <citation type="journal article" date="2019" name="Int. J. Syst. Evol. Microbiol.">
        <title>The Global Catalogue of Microorganisms (GCM) 10K type strain sequencing project: providing services to taxonomists for standard genome sequencing and annotation.</title>
        <authorList>
            <consortium name="The Broad Institute Genomics Platform"/>
            <consortium name="The Broad Institute Genome Sequencing Center for Infectious Disease"/>
            <person name="Wu L."/>
            <person name="Ma J."/>
        </authorList>
    </citation>
    <scope>NUCLEOTIDE SEQUENCE [LARGE SCALE GENOMIC DNA]</scope>
    <source>
        <strain evidence="2 3">CGMCC 1.10593</strain>
    </source>
</reference>
<protein>
    <submittedName>
        <fullName evidence="2">HTH domain-containing protein</fullName>
    </submittedName>
</protein>
<dbReference type="PANTHER" id="PTHR36216">
    <property type="entry name" value="TRANSCRIPTIONAL REGULATOR, TRMB"/>
    <property type="match status" value="1"/>
</dbReference>
<dbReference type="SUPFAM" id="SSF46785">
    <property type="entry name" value="Winged helix' DNA-binding domain"/>
    <property type="match status" value="2"/>
</dbReference>
<organism evidence="2 3">
    <name type="scientific">Halohasta litorea</name>
    <dbReference type="NCBI Taxonomy" id="869891"/>
    <lineage>
        <taxon>Archaea</taxon>
        <taxon>Methanobacteriati</taxon>
        <taxon>Methanobacteriota</taxon>
        <taxon>Stenosarchaea group</taxon>
        <taxon>Halobacteria</taxon>
        <taxon>Halobacteriales</taxon>
        <taxon>Haloferacaceae</taxon>
        <taxon>Halohasta</taxon>
    </lineage>
</organism>
<evidence type="ECO:0000259" key="1">
    <source>
        <dbReference type="Pfam" id="PF24266"/>
    </source>
</evidence>
<accession>A0ABD6D915</accession>
<dbReference type="InterPro" id="IPR036388">
    <property type="entry name" value="WH-like_DNA-bd_sf"/>
</dbReference>
<gene>
    <name evidence="2" type="ORF">ACFSBW_09525</name>
</gene>
<dbReference type="AlphaFoldDB" id="A0ABD6D915"/>